<evidence type="ECO:0000313" key="3">
    <source>
        <dbReference type="Proteomes" id="UP000003195"/>
    </source>
</evidence>
<evidence type="ECO:0000256" key="1">
    <source>
        <dbReference type="SAM" id="Phobius"/>
    </source>
</evidence>
<dbReference type="NCBIfam" id="TIGR02359">
    <property type="entry name" value="thiW"/>
    <property type="match status" value="1"/>
</dbReference>
<feature type="transmembrane region" description="Helical" evidence="1">
    <location>
        <begin position="129"/>
        <end position="152"/>
    </location>
</feature>
<keyword evidence="3" id="KW-1185">Reference proteome</keyword>
<accession>E2ZCA5</accession>
<dbReference type="RefSeq" id="WP_006942419.1">
    <property type="nucleotide sequence ID" value="NZ_GL538208.1"/>
</dbReference>
<name>E2ZCA5_9FIRM</name>
<dbReference type="eggNOG" id="COG4732">
    <property type="taxonomic scope" value="Bacteria"/>
</dbReference>
<dbReference type="OrthoDB" id="5516776at2"/>
<dbReference type="EMBL" id="AECS01000037">
    <property type="protein sequence ID" value="EFQ04092.1"/>
    <property type="molecule type" value="Genomic_DNA"/>
</dbReference>
<evidence type="ECO:0000313" key="2">
    <source>
        <dbReference type="EMBL" id="EFQ04092.1"/>
    </source>
</evidence>
<dbReference type="Gene3D" id="1.10.1760.20">
    <property type="match status" value="1"/>
</dbReference>
<dbReference type="AlphaFoldDB" id="E2ZCA5"/>
<dbReference type="Proteomes" id="UP000003195">
    <property type="component" value="Unassembled WGS sequence"/>
</dbReference>
<reference evidence="2 3" key="1">
    <citation type="submission" date="2010-08" db="EMBL/GenBank/DDBJ databases">
        <authorList>
            <person name="Weinstock G."/>
            <person name="Sodergren E."/>
            <person name="Clifton S."/>
            <person name="Fulton L."/>
            <person name="Fulton B."/>
            <person name="Courtney L."/>
            <person name="Fronick C."/>
            <person name="Harrison M."/>
            <person name="Strong C."/>
            <person name="Farmer C."/>
            <person name="Delahaunty K."/>
            <person name="Markovic C."/>
            <person name="Hall O."/>
            <person name="Minx P."/>
            <person name="Tomlinson C."/>
            <person name="Mitreva M."/>
            <person name="Hou S."/>
            <person name="Chen J."/>
            <person name="Wollam A."/>
            <person name="Pepin K.H."/>
            <person name="Johnson M."/>
            <person name="Bhonagiri V."/>
            <person name="Zhang X."/>
            <person name="Suruliraj S."/>
            <person name="Warren W."/>
            <person name="Chinwalla A."/>
            <person name="Mardis E.R."/>
            <person name="Wilson R.K."/>
        </authorList>
    </citation>
    <scope>NUCLEOTIDE SEQUENCE [LARGE SCALE GENOMIC DNA]</scope>
    <source>
        <strain evidence="2 3">F0359</strain>
    </source>
</reference>
<feature type="transmembrane region" description="Helical" evidence="1">
    <location>
        <begin position="97"/>
        <end position="117"/>
    </location>
</feature>
<gene>
    <name evidence="2" type="primary">thiW</name>
    <name evidence="2" type="ORF">HMPREF9429_01277</name>
</gene>
<dbReference type="HOGENOM" id="CLU_100509_0_1_9"/>
<dbReference type="InterPro" id="IPR012652">
    <property type="entry name" value="ThiW"/>
</dbReference>
<dbReference type="STRING" id="706434.HMPREF9429_01277"/>
<keyword evidence="1" id="KW-1133">Transmembrane helix</keyword>
<keyword evidence="1" id="KW-0812">Transmembrane</keyword>
<comment type="caution">
    <text evidence="2">The sequence shown here is derived from an EMBL/GenBank/DDBJ whole genome shotgun (WGS) entry which is preliminary data.</text>
</comment>
<feature type="transmembrane region" description="Helical" evidence="1">
    <location>
        <begin position="74"/>
        <end position="91"/>
    </location>
</feature>
<protein>
    <submittedName>
        <fullName evidence="2">Protein ThiW</fullName>
    </submittedName>
</protein>
<sequence>MNNRRPLTRLAVAALLVALGVLLSPLSVPVGAAKIFPVQHALNVMAAVILGCRYGTAAAFCISTLRNILGMGTVLAYPGSMCGAFLSAFMYKRTGSVYAAAIGEVVGTGIIGGLISWPIGSYILGSAGAAWFFFVVAFLPSTVTGAVVGTFVCKVLPLERLKEYIYR</sequence>
<keyword evidence="1" id="KW-0472">Membrane</keyword>
<dbReference type="PIRSF" id="PIRSF024534">
    <property type="entry name" value="ThiW"/>
    <property type="match status" value="1"/>
</dbReference>
<organism evidence="2 3">
    <name type="scientific">Megasphaera micronuciformis F0359</name>
    <dbReference type="NCBI Taxonomy" id="706434"/>
    <lineage>
        <taxon>Bacteria</taxon>
        <taxon>Bacillati</taxon>
        <taxon>Bacillota</taxon>
        <taxon>Negativicutes</taxon>
        <taxon>Veillonellales</taxon>
        <taxon>Veillonellaceae</taxon>
        <taxon>Megasphaera</taxon>
    </lineage>
</organism>
<feature type="transmembrane region" description="Helical" evidence="1">
    <location>
        <begin position="42"/>
        <end position="62"/>
    </location>
</feature>
<dbReference type="Pfam" id="PF09512">
    <property type="entry name" value="ThiW"/>
    <property type="match status" value="1"/>
</dbReference>
<proteinExistence type="predicted"/>